<proteinExistence type="predicted"/>
<accession>A0ABU8SDR1</accession>
<protein>
    <recommendedName>
        <fullName evidence="4">PAS domain-containing protein</fullName>
    </recommendedName>
</protein>
<gene>
    <name evidence="2" type="ORF">WG900_19545</name>
</gene>
<dbReference type="Proteomes" id="UP001379235">
    <property type="component" value="Unassembled WGS sequence"/>
</dbReference>
<evidence type="ECO:0000256" key="1">
    <source>
        <dbReference type="SAM" id="MobiDB-lite"/>
    </source>
</evidence>
<organism evidence="2 3">
    <name type="scientific">Novosphingobium aquae</name>
    <dbReference type="NCBI Taxonomy" id="3133435"/>
    <lineage>
        <taxon>Bacteria</taxon>
        <taxon>Pseudomonadati</taxon>
        <taxon>Pseudomonadota</taxon>
        <taxon>Alphaproteobacteria</taxon>
        <taxon>Sphingomonadales</taxon>
        <taxon>Sphingomonadaceae</taxon>
        <taxon>Novosphingobium</taxon>
    </lineage>
</organism>
<evidence type="ECO:0008006" key="4">
    <source>
        <dbReference type="Google" id="ProtNLM"/>
    </source>
</evidence>
<comment type="caution">
    <text evidence="2">The sequence shown here is derived from an EMBL/GenBank/DDBJ whole genome shotgun (WGS) entry which is preliminary data.</text>
</comment>
<reference evidence="2 3" key="1">
    <citation type="submission" date="2024-03" db="EMBL/GenBank/DDBJ databases">
        <authorList>
            <person name="Jo J.-H."/>
        </authorList>
    </citation>
    <scope>NUCLEOTIDE SEQUENCE [LARGE SCALE GENOMIC DNA]</scope>
    <source>
        <strain evidence="2 3">AS3R-12</strain>
    </source>
</reference>
<feature type="compositionally biased region" description="Basic and acidic residues" evidence="1">
    <location>
        <begin position="1"/>
        <end position="17"/>
    </location>
</feature>
<sequence>MDSLRGDFGGHSDRSDSYDPAEDDVGHEAPPAAIGTDERRLQVRAYNHWASLLHDRAFPVIADLATGSLPDFDRYSVLLDFTKGIDDPAIRFLGTSLAEECETSADSIRTLSDVPSRSLLSRITDHYLQIHANQAPIGFEAEFVNSAGRTILYRGILLPFSSTVDSAEIDLIYGVINWKELADQDSTEALLREVDRALHEAPRREAAVLTDWADGPADTGADILELNVPFDDVGADSLAWPAPAFGEADNSDDLALADWLASARQLAQAAQGSEDRTRNALYAAIGRAWDFALAAQKHPDDFTELLEDAGLTRQERAPYTPVVKLVFGADYDKTRLTEYASAMAHAQRCGIGQGALAEYLSNAAGGLKGVVQAERRARREESGKPGSLRDTPREALSRRLREIEPRPIKALEGEGEEFALVVVRRMADGQVLLVGEVEDDVPLLERAVKALAA</sequence>
<name>A0ABU8SDR1_9SPHN</name>
<dbReference type="RefSeq" id="WP_339969966.1">
    <property type="nucleotide sequence ID" value="NZ_JBBHJY010000014.1"/>
</dbReference>
<dbReference type="EMBL" id="JBBHJY010000014">
    <property type="protein sequence ID" value="MEJ6012104.1"/>
    <property type="molecule type" value="Genomic_DNA"/>
</dbReference>
<feature type="region of interest" description="Disordered" evidence="1">
    <location>
        <begin position="1"/>
        <end position="36"/>
    </location>
</feature>
<evidence type="ECO:0000313" key="3">
    <source>
        <dbReference type="Proteomes" id="UP001379235"/>
    </source>
</evidence>
<evidence type="ECO:0000313" key="2">
    <source>
        <dbReference type="EMBL" id="MEJ6012104.1"/>
    </source>
</evidence>
<keyword evidence="3" id="KW-1185">Reference proteome</keyword>